<reference evidence="1 2" key="1">
    <citation type="submission" date="2018-07" db="EMBL/GenBank/DDBJ databases">
        <title>Genome assembly of strain KB82.</title>
        <authorList>
            <person name="Kukolya J."/>
            <person name="Horvath B."/>
            <person name="Nagy I."/>
            <person name="Toth A."/>
        </authorList>
    </citation>
    <scope>NUCLEOTIDE SEQUENCE [LARGE SCALE GENOMIC DNA]</scope>
    <source>
        <strain evidence="1 2">Kb82</strain>
    </source>
</reference>
<dbReference type="Gene3D" id="3.90.550.10">
    <property type="entry name" value="Spore Coat Polysaccharide Biosynthesis Protein SpsA, Chain A"/>
    <property type="match status" value="1"/>
</dbReference>
<protein>
    <submittedName>
        <fullName evidence="1">Nucleotide-diphospho-sugar transferase</fullName>
    </submittedName>
</protein>
<name>A0ABR9TF03_9FLAO</name>
<keyword evidence="2" id="KW-1185">Reference proteome</keyword>
<dbReference type="EMBL" id="PRDM01000001">
    <property type="protein sequence ID" value="MBE8723932.1"/>
    <property type="molecule type" value="Genomic_DNA"/>
</dbReference>
<evidence type="ECO:0000313" key="1">
    <source>
        <dbReference type="EMBL" id="MBE8723932.1"/>
    </source>
</evidence>
<proteinExistence type="predicted"/>
<dbReference type="SUPFAM" id="SSF53448">
    <property type="entry name" value="Nucleotide-diphospho-sugar transferases"/>
    <property type="match status" value="1"/>
</dbReference>
<dbReference type="InterPro" id="IPR029044">
    <property type="entry name" value="Nucleotide-diphossugar_trans"/>
</dbReference>
<sequence>MNNYKTKSPLLFLIFNRPDVTALVFEEIRKCRPSKLYVAADGPRTNKENEAELCNETRDIIKKIDWDCEVKTLFRDQNLGCKYAVSSAIDWFFENEEEGIILEDDCLPSSDFFVFADTMLEKYRYDTRIRHIGGTNLQMGQKRGNDSYYFSNLTHVWGWASWRRAWKDYDVELYKYRQENVQESFRNIFSNEIVVECWRKIFYELRDNKIDTWDYQWTITNFFNNSLSIIPNVNLISNIGFGVNATHTNDVNDLFSNLKTEKLLEITHPLVILPNKEADFFTLNREFKVKKRKRKNMWRKLKFWKKYNK</sequence>
<gene>
    <name evidence="1" type="ORF">C4F50_03155</name>
</gene>
<accession>A0ABR9TF03</accession>
<organism evidence="1 2">
    <name type="scientific">Flavobacterium hungaricum</name>
    <dbReference type="NCBI Taxonomy" id="2082725"/>
    <lineage>
        <taxon>Bacteria</taxon>
        <taxon>Pseudomonadati</taxon>
        <taxon>Bacteroidota</taxon>
        <taxon>Flavobacteriia</taxon>
        <taxon>Flavobacteriales</taxon>
        <taxon>Flavobacteriaceae</taxon>
        <taxon>Flavobacterium</taxon>
    </lineage>
</organism>
<dbReference type="GO" id="GO:0016740">
    <property type="term" value="F:transferase activity"/>
    <property type="evidence" value="ECO:0007669"/>
    <property type="project" value="UniProtKB-KW"/>
</dbReference>
<keyword evidence="1" id="KW-0808">Transferase</keyword>
<evidence type="ECO:0000313" key="2">
    <source>
        <dbReference type="Proteomes" id="UP000640614"/>
    </source>
</evidence>
<dbReference type="Proteomes" id="UP000640614">
    <property type="component" value="Unassembled WGS sequence"/>
</dbReference>
<comment type="caution">
    <text evidence="1">The sequence shown here is derived from an EMBL/GenBank/DDBJ whole genome shotgun (WGS) entry which is preliminary data.</text>
</comment>
<dbReference type="RefSeq" id="WP_193844960.1">
    <property type="nucleotide sequence ID" value="NZ_PRDM01000001.1"/>
</dbReference>